<dbReference type="GO" id="GO:0016020">
    <property type="term" value="C:membrane"/>
    <property type="evidence" value="ECO:0007669"/>
    <property type="project" value="UniProtKB-SubCell"/>
</dbReference>
<proteinExistence type="predicted"/>
<protein>
    <submittedName>
        <fullName evidence="6">Rhomboid family intramembrane serine protease</fullName>
    </submittedName>
</protein>
<evidence type="ECO:0000256" key="2">
    <source>
        <dbReference type="ARBA" id="ARBA00022692"/>
    </source>
</evidence>
<keyword evidence="3 5" id="KW-1133">Transmembrane helix</keyword>
<evidence type="ECO:0000256" key="1">
    <source>
        <dbReference type="ARBA" id="ARBA00004141"/>
    </source>
</evidence>
<dbReference type="OrthoDB" id="3390953at2"/>
<keyword evidence="2 5" id="KW-0812">Transmembrane</keyword>
<evidence type="ECO:0000256" key="4">
    <source>
        <dbReference type="ARBA" id="ARBA00023136"/>
    </source>
</evidence>
<keyword evidence="6" id="KW-0378">Hydrolase</keyword>
<dbReference type="SUPFAM" id="SSF144091">
    <property type="entry name" value="Rhomboid-like"/>
    <property type="match status" value="1"/>
</dbReference>
<evidence type="ECO:0000313" key="7">
    <source>
        <dbReference type="Proteomes" id="UP000321234"/>
    </source>
</evidence>
<name>A0A5C8ZCC5_9ACTN</name>
<keyword evidence="4 5" id="KW-0472">Membrane</keyword>
<evidence type="ECO:0000313" key="6">
    <source>
        <dbReference type="EMBL" id="TXR55447.1"/>
    </source>
</evidence>
<keyword evidence="6" id="KW-0645">Protease</keyword>
<dbReference type="AlphaFoldDB" id="A0A5C8ZCC5"/>
<feature type="transmembrane region" description="Helical" evidence="5">
    <location>
        <begin position="108"/>
        <end position="124"/>
    </location>
</feature>
<feature type="transmembrane region" description="Helical" evidence="5">
    <location>
        <begin position="38"/>
        <end position="55"/>
    </location>
</feature>
<dbReference type="GO" id="GO:0006508">
    <property type="term" value="P:proteolysis"/>
    <property type="evidence" value="ECO:0007669"/>
    <property type="project" value="UniProtKB-KW"/>
</dbReference>
<reference evidence="6 7" key="1">
    <citation type="submission" date="2019-07" db="EMBL/GenBank/DDBJ databases">
        <title>Quadrisphaera sp. strain DD2A genome sequencing and assembly.</title>
        <authorList>
            <person name="Kim I."/>
        </authorList>
    </citation>
    <scope>NUCLEOTIDE SEQUENCE [LARGE SCALE GENOMIC DNA]</scope>
    <source>
        <strain evidence="6 7">DD2A</strain>
    </source>
</reference>
<feature type="transmembrane region" description="Helical" evidence="5">
    <location>
        <begin position="12"/>
        <end position="29"/>
    </location>
</feature>
<comment type="caution">
    <text evidence="6">The sequence shown here is derived from an EMBL/GenBank/DDBJ whole genome shotgun (WGS) entry which is preliminary data.</text>
</comment>
<accession>A0A5C8ZCC5</accession>
<feature type="transmembrane region" description="Helical" evidence="5">
    <location>
        <begin position="61"/>
        <end position="79"/>
    </location>
</feature>
<dbReference type="Gene3D" id="1.20.1540.10">
    <property type="entry name" value="Rhomboid-like"/>
    <property type="match status" value="1"/>
</dbReference>
<organism evidence="6 7">
    <name type="scientific">Quadrisphaera setariae</name>
    <dbReference type="NCBI Taxonomy" id="2593304"/>
    <lineage>
        <taxon>Bacteria</taxon>
        <taxon>Bacillati</taxon>
        <taxon>Actinomycetota</taxon>
        <taxon>Actinomycetes</taxon>
        <taxon>Kineosporiales</taxon>
        <taxon>Kineosporiaceae</taxon>
        <taxon>Quadrisphaera</taxon>
    </lineage>
</organism>
<feature type="transmembrane region" description="Helical" evidence="5">
    <location>
        <begin position="84"/>
        <end position="102"/>
    </location>
</feature>
<sequence length="138" mass="13279">MVTSLTVQDGGASGAVLNLVSLAVVGVLAERAWGARRFALIGLVAGVGAQFWGAVVQPVGAGNSVVVFGLAAASAVVAVVRGPVLARVAGALALVGGLALLVLGDLHGGAALLGALVGVALLVRDRRAAGRAGLGSRA</sequence>
<evidence type="ECO:0000256" key="5">
    <source>
        <dbReference type="SAM" id="Phobius"/>
    </source>
</evidence>
<dbReference type="GO" id="GO:0004252">
    <property type="term" value="F:serine-type endopeptidase activity"/>
    <property type="evidence" value="ECO:0007669"/>
    <property type="project" value="InterPro"/>
</dbReference>
<dbReference type="EMBL" id="VKAC01000008">
    <property type="protein sequence ID" value="TXR55447.1"/>
    <property type="molecule type" value="Genomic_DNA"/>
</dbReference>
<gene>
    <name evidence="6" type="ORF">FMM08_14085</name>
</gene>
<keyword evidence="7" id="KW-1185">Reference proteome</keyword>
<evidence type="ECO:0000256" key="3">
    <source>
        <dbReference type="ARBA" id="ARBA00022989"/>
    </source>
</evidence>
<dbReference type="InterPro" id="IPR035952">
    <property type="entry name" value="Rhomboid-like_sf"/>
</dbReference>
<comment type="subcellular location">
    <subcellularLocation>
        <location evidence="1">Membrane</location>
        <topology evidence="1">Multi-pass membrane protein</topology>
    </subcellularLocation>
</comment>
<dbReference type="Proteomes" id="UP000321234">
    <property type="component" value="Unassembled WGS sequence"/>
</dbReference>